<feature type="compositionally biased region" description="Low complexity" evidence="1">
    <location>
        <begin position="80"/>
        <end position="91"/>
    </location>
</feature>
<proteinExistence type="predicted"/>
<feature type="region of interest" description="Disordered" evidence="1">
    <location>
        <begin position="149"/>
        <end position="217"/>
    </location>
</feature>
<feature type="region of interest" description="Disordered" evidence="1">
    <location>
        <begin position="27"/>
        <end position="107"/>
    </location>
</feature>
<dbReference type="EMBL" id="NAFI01000137">
    <property type="protein sequence ID" value="OSJ17930.1"/>
    <property type="molecule type" value="Genomic_DNA"/>
</dbReference>
<evidence type="ECO:0000256" key="1">
    <source>
        <dbReference type="SAM" id="MobiDB-lite"/>
    </source>
</evidence>
<dbReference type="AlphaFoldDB" id="A0A1X3HE63"/>
<feature type="signal peptide" evidence="2">
    <location>
        <begin position="1"/>
        <end position="22"/>
    </location>
</feature>
<accession>A0A1X3HE63</accession>
<evidence type="ECO:0000313" key="4">
    <source>
        <dbReference type="Proteomes" id="UP000193553"/>
    </source>
</evidence>
<sequence length="217" mass="20703">MPHATPLVLAAIVASSAMLVLAPGGAANAGSAGAGTGTSASSASAGPSAPAGMGTNAGSAGAGPSAPAGMGTKDTATGANPSTNNQLNNPNVEPATPTKSRTAAQAARNVGVGHAQNGLPIGAIGTGTSNEDQIIIGSLPSRNASAPAAQAKGNISGGHATNGPPVGTFGKGPSLSDQVSRPRAARAGDKVLDAKAQVERRTTVSPKRVPGITKRGL</sequence>
<evidence type="ECO:0000256" key="2">
    <source>
        <dbReference type="SAM" id="SignalP"/>
    </source>
</evidence>
<gene>
    <name evidence="3" type="ORF">BSZ18_03290</name>
</gene>
<comment type="caution">
    <text evidence="3">The sequence shown here is derived from an EMBL/GenBank/DDBJ whole genome shotgun (WGS) entry which is preliminary data.</text>
</comment>
<name>A0A1X3HE63_9BRAD</name>
<reference evidence="3 4" key="1">
    <citation type="submission" date="2017-03" db="EMBL/GenBank/DDBJ databases">
        <title>Whole genome sequences of fourteen strains of Bradyrhizobium canariense and one strain of Bradyrhizobium japonicum isolated from Lupinus (Papilionoideae: Genisteae) species in Algeria.</title>
        <authorList>
            <person name="Crovadore J."/>
            <person name="Chekireb D."/>
            <person name="Brachmann A."/>
            <person name="Chablais R."/>
            <person name="Cochard B."/>
            <person name="Lefort F."/>
        </authorList>
    </citation>
    <scope>NUCLEOTIDE SEQUENCE [LARGE SCALE GENOMIC DNA]</scope>
    <source>
        <strain evidence="3 4">UBMA195</strain>
    </source>
</reference>
<dbReference type="OrthoDB" id="8256544at2"/>
<organism evidence="3 4">
    <name type="scientific">Bradyrhizobium canariense</name>
    <dbReference type="NCBI Taxonomy" id="255045"/>
    <lineage>
        <taxon>Bacteria</taxon>
        <taxon>Pseudomonadati</taxon>
        <taxon>Pseudomonadota</taxon>
        <taxon>Alphaproteobacteria</taxon>
        <taxon>Hyphomicrobiales</taxon>
        <taxon>Nitrobacteraceae</taxon>
        <taxon>Bradyrhizobium</taxon>
    </lineage>
</organism>
<protein>
    <submittedName>
        <fullName evidence="3">Uncharacterized protein</fullName>
    </submittedName>
</protein>
<evidence type="ECO:0000313" key="3">
    <source>
        <dbReference type="EMBL" id="OSJ17930.1"/>
    </source>
</evidence>
<dbReference type="Proteomes" id="UP000193553">
    <property type="component" value="Unassembled WGS sequence"/>
</dbReference>
<feature type="compositionally biased region" description="Basic and acidic residues" evidence="1">
    <location>
        <begin position="186"/>
        <end position="202"/>
    </location>
</feature>
<keyword evidence="2" id="KW-0732">Signal</keyword>
<feature type="chain" id="PRO_5011906145" evidence="2">
    <location>
        <begin position="23"/>
        <end position="217"/>
    </location>
</feature>
<feature type="compositionally biased region" description="Low complexity" evidence="1">
    <location>
        <begin position="27"/>
        <end position="71"/>
    </location>
</feature>